<dbReference type="InterPro" id="IPR041664">
    <property type="entry name" value="AAA_16"/>
</dbReference>
<dbReference type="InterPro" id="IPR027417">
    <property type="entry name" value="P-loop_NTPase"/>
</dbReference>
<reference evidence="2" key="1">
    <citation type="submission" date="2022-10" db="EMBL/GenBank/DDBJ databases">
        <title>The WGS of Solirubrobacter ginsenosidimutans DSM 21036.</title>
        <authorList>
            <person name="Jiang Z."/>
        </authorList>
    </citation>
    <scope>NUCLEOTIDE SEQUENCE</scope>
    <source>
        <strain evidence="2">DSM 21036</strain>
    </source>
</reference>
<protein>
    <submittedName>
        <fullName evidence="2">ATP-binding protein</fullName>
    </submittedName>
</protein>
<accession>A0A9X3MRJ5</accession>
<keyword evidence="3" id="KW-1185">Reference proteome</keyword>
<sequence>MTIPPAEGERRAQLGLVPQYKIAAEKIYALLLDGGLHELGIADPEAKTLDDIQLVRQHRAGLILDAYQVKWGHRGGILAPAELADLLKQMIEGRKAIIEARKGRVVAGAPEVVRVVAHLYTSDAPSTFSRAGDAFDGGGRSLHKFIEEVWKPAERQLVSALNDVDLQWHVYLTGLAETVGLGADDLLAAAPDLRIHTGQELREETIEDTDWSTRDSLEDLVTIRSKLQDLVSSRDETYVWLTTQDLLSHLGEDWQGRWHPRLTHEFPTSGPYEPLESSIEQLEEALDRFDHGYIGLTGSPGAGKSTLLTRLLRADRRVAARYYAYVPDSYDSQRGEATAFLHDLYLAITERQGRRRPAPRSNDLGSLHRAFREELSRLGTQAREKGQTEILLIDGLDHVRRDPLPHHSLLKELPAVEEIPDGVLFVIGTRSLEDLPKQVSRGIVGERHVEVAPLPRAAVISLAEQEGLGELGDDVTALSGGHPLLARTYLELAKGLAPRDRRAALAALPAGAGDVWEFYDGVWETVSADPDLVGQLGMVSRMRGTIRLAWLAETGSSPAEIERLRRLDYLFAKSGPDRWTFFHSSFREYLKAETAEVDGQFAEALHRKHHADLAARCRSSSDESPERFDVLFHLLESGHPKAVLREATPEFFRHQVDGLRARADVQEDIQMAALALGECHVPIGVLNLALSAHELQVRGYQFPEDTDFLRLLVAIDQPELAIAHLGEIDNGTVGHDRIRSAMQLAMSLHKRGFEGEALRVFDVHEPLDWLGGRAGSWRESPRGNRPALWGWARTAAILKGPQYVVDAVRVLRPPTGRRRDVGLDQEELDDLRWTLLRLGGEQLLDAGKWTEAEIIHKALLAVGPSAATAVALFELQALRARSDACEGDLSGRQDIDADSLPPAGRLVLAALCLRDDDPGAARALFQTIANPDLPSREHHDRRDRRAWEFFHAYHRLAAKLDGASDPVTAVPAAAEDYLGQTVVAARHVVVLANLDARPDPPAVAEIEAALRSMHAFWATRTGQEHFDRPAQARTLIGNQAVAIAKRQGSEAVSRILDYFQERWTAKPSELAWDGVDLLRAFSRAGVGKMKIRALLKDLEDFIEQSESSPEQWIELGLAWSRFGDCAAAVRCCNRAVGRTLSLSSEKDLQLRTWTKLVGPLLDGPDGERLTDALVEAFVELDRVSYGGSPDLAAKTLINGLAKSDPLRAWSAARRFLEHRLLEADEVLVALLSAAAQTPSEHWWVAMTELLAVYGVDVPRKVLAGAVASNGALAKRWLPHLVERVAVEGRPTWRRAWREVIRDRAEEHSIEGVHVGPLQLTVTAEAPARRSSFSEDEPEEEPTIESALARLEAKSPKDFGLTRARWLIARVDELDEAQLGRLSSCVSGTDEEAALRAALAQSTALRSDIDRQWEEGVAAINCSRSGDWSRQWGGGPILDVIPKLQAIDRELARSIVYRRFSELAYSTDSFLGSVAGQLDDYLDALELPAEETARAALAIAAAVLRDVTPLPDSGEFRAASDVAELSPANVEQALELTISWLLASPYVLAWQSAQRALLALLAGCGAGRNVLRDALTSGNTEVILRACAVIETALDVGLDLTGLADELAALVDSDALSVRLAGCSCLAMMGISPPAWPAETKLPAGLRLELPAHPGKHQIVSGIRAKTHLFRREVETLAAEAGVDEDALYQQIVTRTEQVGGPDVDDYLLSRTGGIFGFGFLKPSAAAVRTALDEAAAKLVDARRAEPADALSAAGLWPMYDSGLLADRPARRPQEVLPLLDLDERQSTSLYKRTAEEIASGASDRLAVKVDGWTVLGESTELWMLGRLRNYENRVSGVLRPDPDRDDDRAFFPVIPWSAIGYDRLRASSAKGLTIMRCEGIPMASPDGWLALHPGVAAEFGLTRDLSTLFGWTLDGNPAVRSVWWRSGFRFWPPYSEADEVGEGWLVLASPALMARLADQGKLERLVRIWTGRRGDGDASEQEHLTEVRLPV</sequence>
<dbReference type="Gene3D" id="3.40.50.300">
    <property type="entry name" value="P-loop containing nucleotide triphosphate hydrolases"/>
    <property type="match status" value="1"/>
</dbReference>
<dbReference type="EMBL" id="JAPDOD010000011">
    <property type="protein sequence ID" value="MDA0161299.1"/>
    <property type="molecule type" value="Genomic_DNA"/>
</dbReference>
<evidence type="ECO:0000313" key="2">
    <source>
        <dbReference type="EMBL" id="MDA0161299.1"/>
    </source>
</evidence>
<name>A0A9X3MRJ5_9ACTN</name>
<keyword evidence="2" id="KW-0547">Nucleotide-binding</keyword>
<keyword evidence="2" id="KW-0067">ATP-binding</keyword>
<organism evidence="2 3">
    <name type="scientific">Solirubrobacter ginsenosidimutans</name>
    <dbReference type="NCBI Taxonomy" id="490573"/>
    <lineage>
        <taxon>Bacteria</taxon>
        <taxon>Bacillati</taxon>
        <taxon>Actinomycetota</taxon>
        <taxon>Thermoleophilia</taxon>
        <taxon>Solirubrobacterales</taxon>
        <taxon>Solirubrobacteraceae</taxon>
        <taxon>Solirubrobacter</taxon>
    </lineage>
</organism>
<dbReference type="Proteomes" id="UP001149140">
    <property type="component" value="Unassembled WGS sequence"/>
</dbReference>
<feature type="domain" description="Orc1-like AAA ATPase" evidence="1">
    <location>
        <begin position="277"/>
        <end position="417"/>
    </location>
</feature>
<evidence type="ECO:0000313" key="3">
    <source>
        <dbReference type="Proteomes" id="UP001149140"/>
    </source>
</evidence>
<gene>
    <name evidence="2" type="ORF">OM076_13560</name>
</gene>
<dbReference type="RefSeq" id="WP_270040501.1">
    <property type="nucleotide sequence ID" value="NZ_JAPDOD010000011.1"/>
</dbReference>
<evidence type="ECO:0000259" key="1">
    <source>
        <dbReference type="Pfam" id="PF13191"/>
    </source>
</evidence>
<proteinExistence type="predicted"/>
<comment type="caution">
    <text evidence="2">The sequence shown here is derived from an EMBL/GenBank/DDBJ whole genome shotgun (WGS) entry which is preliminary data.</text>
</comment>
<dbReference type="GO" id="GO:0005524">
    <property type="term" value="F:ATP binding"/>
    <property type="evidence" value="ECO:0007669"/>
    <property type="project" value="UniProtKB-KW"/>
</dbReference>
<dbReference type="Pfam" id="PF13191">
    <property type="entry name" value="AAA_16"/>
    <property type="match status" value="1"/>
</dbReference>
<dbReference type="SUPFAM" id="SSF52540">
    <property type="entry name" value="P-loop containing nucleoside triphosphate hydrolases"/>
    <property type="match status" value="1"/>
</dbReference>